<reference evidence="2" key="1">
    <citation type="submission" date="2021-02" db="EMBL/GenBank/DDBJ databases">
        <authorList>
            <person name="Nowell W R."/>
        </authorList>
    </citation>
    <scope>NUCLEOTIDE SEQUENCE</scope>
</reference>
<dbReference type="SUPFAM" id="SSF50447">
    <property type="entry name" value="Translation proteins"/>
    <property type="match status" value="1"/>
</dbReference>
<protein>
    <submittedName>
        <fullName evidence="2">Uncharacterized protein</fullName>
    </submittedName>
</protein>
<name>A0A819YUZ8_9BILA</name>
<dbReference type="Proteomes" id="UP000663836">
    <property type="component" value="Unassembled WGS sequence"/>
</dbReference>
<evidence type="ECO:0000313" key="2">
    <source>
        <dbReference type="EMBL" id="CAF4163658.1"/>
    </source>
</evidence>
<accession>A0A819YUZ8</accession>
<evidence type="ECO:0000313" key="3">
    <source>
        <dbReference type="Proteomes" id="UP000663836"/>
    </source>
</evidence>
<evidence type="ECO:0000313" key="1">
    <source>
        <dbReference type="EMBL" id="CAF1185890.1"/>
    </source>
</evidence>
<dbReference type="AlphaFoldDB" id="A0A819YUZ8"/>
<dbReference type="EMBL" id="CAJNOT010001345">
    <property type="protein sequence ID" value="CAF1185890.1"/>
    <property type="molecule type" value="Genomic_DNA"/>
</dbReference>
<proteinExistence type="predicted"/>
<sequence>MKFEELNIINDQYFSFISSYNRFKIGQIKRDFLPDVPSERINNVLEEFATKTKLSRDNLINVLLEKMDRNLIAQHYIDDYIDDVRNGHRRVDDFIKHIEKTNGISLIISNTQEDILMKLIRFKISHLQDKKQMRVCIWAFLDASTSIDSCKNGPLRISISGRDKEMKTIVNATVESGRCTAGDLCVIMPTGIGVRITDIYFKDNKTRACVCGQRVRLKLANVSGGPASQI</sequence>
<dbReference type="EMBL" id="CAJOBD010011182">
    <property type="protein sequence ID" value="CAF4163658.1"/>
    <property type="molecule type" value="Genomic_DNA"/>
</dbReference>
<dbReference type="Proteomes" id="UP000663864">
    <property type="component" value="Unassembled WGS sequence"/>
</dbReference>
<dbReference type="Gene3D" id="2.40.30.10">
    <property type="entry name" value="Translation factors"/>
    <property type="match status" value="1"/>
</dbReference>
<comment type="caution">
    <text evidence="2">The sequence shown here is derived from an EMBL/GenBank/DDBJ whole genome shotgun (WGS) entry which is preliminary data.</text>
</comment>
<gene>
    <name evidence="2" type="ORF">JBS370_LOCUS34638</name>
    <name evidence="1" type="ORF">ZHD862_LOCUS22022</name>
</gene>
<dbReference type="InterPro" id="IPR009000">
    <property type="entry name" value="Transl_B-barrel_sf"/>
</dbReference>
<organism evidence="2 3">
    <name type="scientific">Rotaria sordida</name>
    <dbReference type="NCBI Taxonomy" id="392033"/>
    <lineage>
        <taxon>Eukaryota</taxon>
        <taxon>Metazoa</taxon>
        <taxon>Spiralia</taxon>
        <taxon>Gnathifera</taxon>
        <taxon>Rotifera</taxon>
        <taxon>Eurotatoria</taxon>
        <taxon>Bdelloidea</taxon>
        <taxon>Philodinida</taxon>
        <taxon>Philodinidae</taxon>
        <taxon>Rotaria</taxon>
    </lineage>
</organism>